<name>A0AAU9J4E4_9CILI</name>
<organism evidence="1 2">
    <name type="scientific">Blepharisma stoltei</name>
    <dbReference type="NCBI Taxonomy" id="1481888"/>
    <lineage>
        <taxon>Eukaryota</taxon>
        <taxon>Sar</taxon>
        <taxon>Alveolata</taxon>
        <taxon>Ciliophora</taxon>
        <taxon>Postciliodesmatophora</taxon>
        <taxon>Heterotrichea</taxon>
        <taxon>Heterotrichida</taxon>
        <taxon>Blepharismidae</taxon>
        <taxon>Blepharisma</taxon>
    </lineage>
</organism>
<dbReference type="EMBL" id="CAJZBQ010000033">
    <property type="protein sequence ID" value="CAG9323094.1"/>
    <property type="molecule type" value="Genomic_DNA"/>
</dbReference>
<evidence type="ECO:0000313" key="2">
    <source>
        <dbReference type="Proteomes" id="UP001162131"/>
    </source>
</evidence>
<comment type="caution">
    <text evidence="1">The sequence shown here is derived from an EMBL/GenBank/DDBJ whole genome shotgun (WGS) entry which is preliminary data.</text>
</comment>
<sequence>MAECFEVFQDQLLQFSKQTNQNEIDFRRTSLIYSFQDFANSVNKISELRPRHVQALATFVGFNSIDPTLFSYYGLDFFDSIIRLQIITSPRIINPLQDIAWTIANHTIAKDLQNELNNAIGYLQSKDDSHPLAILRAQNIKKGKNSLDIYKSVISFYIPYLIHNFHENDLAECFQNFDIYINFLETEIEKYHAVLGSATMDSIFEQIMFKKVQLKRNAFHQTLWFLLSLLTLYERAKRFNTHTMILIDMIERIFGDFMTIFDHFIRIKPKSKYFAEGMAIIGEAACMKGLLKFPLVYSPYRRMQIFLPLATISAMTFPNTFYNVFVHSVTYCDNEFSCGGKIIGLMPQLVSFPDIVTAFWNTAEPINEKSKYEKYIALFKKFMERFQKQQVLM</sequence>
<proteinExistence type="predicted"/>
<dbReference type="AlphaFoldDB" id="A0AAU9J4E4"/>
<gene>
    <name evidence="1" type="ORF">BSTOLATCC_MIC32996</name>
</gene>
<reference evidence="1" key="1">
    <citation type="submission" date="2021-09" db="EMBL/GenBank/DDBJ databases">
        <authorList>
            <consortium name="AG Swart"/>
            <person name="Singh M."/>
            <person name="Singh A."/>
            <person name="Seah K."/>
            <person name="Emmerich C."/>
        </authorList>
    </citation>
    <scope>NUCLEOTIDE SEQUENCE</scope>
    <source>
        <strain evidence="1">ATCC30299</strain>
    </source>
</reference>
<evidence type="ECO:0000313" key="1">
    <source>
        <dbReference type="EMBL" id="CAG9323094.1"/>
    </source>
</evidence>
<keyword evidence="2" id="KW-1185">Reference proteome</keyword>
<protein>
    <submittedName>
        <fullName evidence="1">Uncharacterized protein</fullName>
    </submittedName>
</protein>
<accession>A0AAU9J4E4</accession>
<dbReference type="Proteomes" id="UP001162131">
    <property type="component" value="Unassembled WGS sequence"/>
</dbReference>